<dbReference type="OrthoDB" id="3251507at2759"/>
<accession>A0A8K0STT6</accession>
<evidence type="ECO:0000313" key="3">
    <source>
        <dbReference type="Proteomes" id="UP000813444"/>
    </source>
</evidence>
<dbReference type="Proteomes" id="UP000813444">
    <property type="component" value="Unassembled WGS sequence"/>
</dbReference>
<dbReference type="PANTHER" id="PTHR42037">
    <property type="match status" value="1"/>
</dbReference>
<evidence type="ECO:0008006" key="4">
    <source>
        <dbReference type="Google" id="ProtNLM"/>
    </source>
</evidence>
<feature type="region of interest" description="Disordered" evidence="1">
    <location>
        <begin position="482"/>
        <end position="502"/>
    </location>
</feature>
<protein>
    <recommendedName>
        <fullName evidence="4">Fungal N-terminal domain-containing protein</fullName>
    </recommendedName>
</protein>
<dbReference type="PANTHER" id="PTHR42037:SF1">
    <property type="match status" value="1"/>
</dbReference>
<dbReference type="AlphaFoldDB" id="A0A8K0STT6"/>
<sequence>MSSTSSTPSPSSGSSTPTGDYQFSALGCVIEAINESCKQINNAHYDIEGTGSLSEFEVFLCKLALVCQTQRSPDTITSLVCLKTATGGAEFLFTSNDRAAPELEKTRRFLEKLLAFVSTNPENLNPKPLQKQVLWRILEANFDKLVGYLNSLNSSLALCLEQVEAITDLLDEAAADQLERLATRAQFPLDMFSTANSRQTFLSNCETLIKAIEGTKTTTIRRGTSLESHIEALSRTNPPQDSHHDPTPWHTLRHCLGRIHSYRNAAIVITKSPGKWPNLYRNFHVSYTSSSSEMRLCLPPSNWGSDNVIRAAFPGLNLSDIDEDIAQVRQLGFDQLLQSRIKKMKSEKVRVHCEVNLHDYLVQNERTRCSDYWDNALFIATSKPPCRFCHYYFRSSTNDFRVQPPHMNTYVRWRLPDSCDKRMEEDIVEQLQSDILQMLRKKIPLFRRNDSRTDSRGGIDSRISGFLSTVSQEVDGFEVVSRPGSRVTDGRPSAGMYSQVGPPRDELVYNNVAPLVHERGHFGSVGDGRPFPDIGRAH</sequence>
<gene>
    <name evidence="2" type="ORF">B0I35DRAFT_459380</name>
</gene>
<comment type="caution">
    <text evidence="2">The sequence shown here is derived from an EMBL/GenBank/DDBJ whole genome shotgun (WGS) entry which is preliminary data.</text>
</comment>
<dbReference type="EMBL" id="JAGPNK010000005">
    <property type="protein sequence ID" value="KAH7320583.1"/>
    <property type="molecule type" value="Genomic_DNA"/>
</dbReference>
<organism evidence="2 3">
    <name type="scientific">Stachybotrys elegans</name>
    <dbReference type="NCBI Taxonomy" id="80388"/>
    <lineage>
        <taxon>Eukaryota</taxon>
        <taxon>Fungi</taxon>
        <taxon>Dikarya</taxon>
        <taxon>Ascomycota</taxon>
        <taxon>Pezizomycotina</taxon>
        <taxon>Sordariomycetes</taxon>
        <taxon>Hypocreomycetidae</taxon>
        <taxon>Hypocreales</taxon>
        <taxon>Stachybotryaceae</taxon>
        <taxon>Stachybotrys</taxon>
    </lineage>
</organism>
<reference evidence="2" key="1">
    <citation type="journal article" date="2021" name="Nat. Commun.">
        <title>Genetic determinants of endophytism in the Arabidopsis root mycobiome.</title>
        <authorList>
            <person name="Mesny F."/>
            <person name="Miyauchi S."/>
            <person name="Thiergart T."/>
            <person name="Pickel B."/>
            <person name="Atanasova L."/>
            <person name="Karlsson M."/>
            <person name="Huettel B."/>
            <person name="Barry K.W."/>
            <person name="Haridas S."/>
            <person name="Chen C."/>
            <person name="Bauer D."/>
            <person name="Andreopoulos W."/>
            <person name="Pangilinan J."/>
            <person name="LaButti K."/>
            <person name="Riley R."/>
            <person name="Lipzen A."/>
            <person name="Clum A."/>
            <person name="Drula E."/>
            <person name="Henrissat B."/>
            <person name="Kohler A."/>
            <person name="Grigoriev I.V."/>
            <person name="Martin F.M."/>
            <person name="Hacquard S."/>
        </authorList>
    </citation>
    <scope>NUCLEOTIDE SEQUENCE</scope>
    <source>
        <strain evidence="2">MPI-CAGE-CH-0235</strain>
    </source>
</reference>
<name>A0A8K0STT6_9HYPO</name>
<dbReference type="InterPro" id="IPR027796">
    <property type="entry name" value="OTT_1508_deam-like"/>
</dbReference>
<proteinExistence type="predicted"/>
<keyword evidence="3" id="KW-1185">Reference proteome</keyword>
<evidence type="ECO:0000313" key="2">
    <source>
        <dbReference type="EMBL" id="KAH7320583.1"/>
    </source>
</evidence>
<evidence type="ECO:0000256" key="1">
    <source>
        <dbReference type="SAM" id="MobiDB-lite"/>
    </source>
</evidence>
<dbReference type="Pfam" id="PF14441">
    <property type="entry name" value="OTT_1508_deam"/>
    <property type="match status" value="1"/>
</dbReference>